<dbReference type="OrthoDB" id="6133115at2759"/>
<evidence type="ECO:0000256" key="8">
    <source>
        <dbReference type="SAM" id="Phobius"/>
    </source>
</evidence>
<feature type="transmembrane region" description="Helical" evidence="8">
    <location>
        <begin position="63"/>
        <end position="84"/>
    </location>
</feature>
<dbReference type="GO" id="GO:0022857">
    <property type="term" value="F:transmembrane transporter activity"/>
    <property type="evidence" value="ECO:0007669"/>
    <property type="project" value="InterPro"/>
</dbReference>
<reference evidence="10" key="1">
    <citation type="submission" date="2022-01" db="EMBL/GenBank/DDBJ databases">
        <authorList>
            <person name="King R."/>
        </authorList>
    </citation>
    <scope>NUCLEOTIDE SEQUENCE</scope>
</reference>
<dbReference type="PROSITE" id="PS00217">
    <property type="entry name" value="SUGAR_TRANSPORT_2"/>
    <property type="match status" value="1"/>
</dbReference>
<keyword evidence="5 8" id="KW-0812">Transmembrane</keyword>
<dbReference type="PANTHER" id="PTHR48021:SF46">
    <property type="entry name" value="MAJOR FACILITATOR SUPERFAMILY (MFS) PROFILE DOMAIN-CONTAINING PROTEIN"/>
    <property type="match status" value="1"/>
</dbReference>
<feature type="transmembrane region" description="Helical" evidence="8">
    <location>
        <begin position="151"/>
        <end position="171"/>
    </location>
</feature>
<feature type="transmembrane region" description="Helical" evidence="8">
    <location>
        <begin position="296"/>
        <end position="316"/>
    </location>
</feature>
<comment type="subcellular location">
    <subcellularLocation>
        <location evidence="1">Cell membrane</location>
        <topology evidence="1">Multi-pass membrane protein</topology>
    </subcellularLocation>
</comment>
<evidence type="ECO:0000259" key="9">
    <source>
        <dbReference type="PROSITE" id="PS50850"/>
    </source>
</evidence>
<evidence type="ECO:0000256" key="7">
    <source>
        <dbReference type="ARBA" id="ARBA00023136"/>
    </source>
</evidence>
<feature type="transmembrane region" description="Helical" evidence="8">
    <location>
        <begin position="365"/>
        <end position="384"/>
    </location>
</feature>
<dbReference type="InterPro" id="IPR020846">
    <property type="entry name" value="MFS_dom"/>
</dbReference>
<dbReference type="EMBL" id="OU900097">
    <property type="protein sequence ID" value="CAG9861584.1"/>
    <property type="molecule type" value="Genomic_DNA"/>
</dbReference>
<accession>A0A9N9TW24</accession>
<dbReference type="Proteomes" id="UP001153712">
    <property type="component" value="Chromosome 4"/>
</dbReference>
<feature type="transmembrane region" description="Helical" evidence="8">
    <location>
        <begin position="424"/>
        <end position="443"/>
    </location>
</feature>
<evidence type="ECO:0000256" key="3">
    <source>
        <dbReference type="ARBA" id="ARBA00022475"/>
    </source>
</evidence>
<dbReference type="SUPFAM" id="SSF103473">
    <property type="entry name" value="MFS general substrate transporter"/>
    <property type="match status" value="1"/>
</dbReference>
<feature type="transmembrane region" description="Helical" evidence="8">
    <location>
        <begin position="122"/>
        <end position="139"/>
    </location>
</feature>
<dbReference type="AlphaFoldDB" id="A0A9N9TW24"/>
<dbReference type="InterPro" id="IPR005828">
    <property type="entry name" value="MFS_sugar_transport-like"/>
</dbReference>
<dbReference type="FunFam" id="1.20.1250.20:FF:000218">
    <property type="entry name" value="facilitated trehalose transporter Tret1"/>
    <property type="match status" value="1"/>
</dbReference>
<evidence type="ECO:0000256" key="1">
    <source>
        <dbReference type="ARBA" id="ARBA00004651"/>
    </source>
</evidence>
<keyword evidence="3" id="KW-1003">Cell membrane</keyword>
<evidence type="ECO:0000256" key="2">
    <source>
        <dbReference type="ARBA" id="ARBA00022448"/>
    </source>
</evidence>
<evidence type="ECO:0000313" key="10">
    <source>
        <dbReference type="EMBL" id="CAG9861584.1"/>
    </source>
</evidence>
<dbReference type="InterPro" id="IPR005829">
    <property type="entry name" value="Sugar_transporter_CS"/>
</dbReference>
<feature type="transmembrane region" description="Helical" evidence="8">
    <location>
        <begin position="20"/>
        <end position="43"/>
    </location>
</feature>
<keyword evidence="6 8" id="KW-1133">Transmembrane helix</keyword>
<feature type="transmembrane region" description="Helical" evidence="8">
    <location>
        <begin position="396"/>
        <end position="418"/>
    </location>
</feature>
<dbReference type="InterPro" id="IPR050549">
    <property type="entry name" value="MFS_Trehalose_Transporter"/>
</dbReference>
<keyword evidence="4" id="KW-0762">Sugar transport</keyword>
<dbReference type="PANTHER" id="PTHR48021">
    <property type="match status" value="1"/>
</dbReference>
<keyword evidence="11" id="KW-1185">Reference proteome</keyword>
<keyword evidence="7 8" id="KW-0472">Membrane</keyword>
<dbReference type="GO" id="GO:0005886">
    <property type="term" value="C:plasma membrane"/>
    <property type="evidence" value="ECO:0007669"/>
    <property type="project" value="UniProtKB-SubCell"/>
</dbReference>
<name>A0A9N9TW24_PHYSR</name>
<feature type="domain" description="Major facilitator superfamily (MFS) profile" evidence="9">
    <location>
        <begin position="20"/>
        <end position="450"/>
    </location>
</feature>
<proteinExistence type="predicted"/>
<keyword evidence="2" id="KW-0813">Transport</keyword>
<feature type="transmembrane region" description="Helical" evidence="8">
    <location>
        <begin position="325"/>
        <end position="345"/>
    </location>
</feature>
<evidence type="ECO:0000313" key="11">
    <source>
        <dbReference type="Proteomes" id="UP001153712"/>
    </source>
</evidence>
<dbReference type="Pfam" id="PF00083">
    <property type="entry name" value="Sugar_tr"/>
    <property type="match status" value="1"/>
</dbReference>
<gene>
    <name evidence="10" type="ORF">PHYEVI_LOCUS7919</name>
</gene>
<dbReference type="InterPro" id="IPR036259">
    <property type="entry name" value="MFS_trans_sf"/>
</dbReference>
<organism evidence="10 11">
    <name type="scientific">Phyllotreta striolata</name>
    <name type="common">Striped flea beetle</name>
    <name type="synonym">Crioceris striolata</name>
    <dbReference type="NCBI Taxonomy" id="444603"/>
    <lineage>
        <taxon>Eukaryota</taxon>
        <taxon>Metazoa</taxon>
        <taxon>Ecdysozoa</taxon>
        <taxon>Arthropoda</taxon>
        <taxon>Hexapoda</taxon>
        <taxon>Insecta</taxon>
        <taxon>Pterygota</taxon>
        <taxon>Neoptera</taxon>
        <taxon>Endopterygota</taxon>
        <taxon>Coleoptera</taxon>
        <taxon>Polyphaga</taxon>
        <taxon>Cucujiformia</taxon>
        <taxon>Chrysomeloidea</taxon>
        <taxon>Chrysomelidae</taxon>
        <taxon>Galerucinae</taxon>
        <taxon>Alticini</taxon>
        <taxon>Phyllotreta</taxon>
    </lineage>
</organism>
<protein>
    <recommendedName>
        <fullName evidence="9">Major facilitator superfamily (MFS) profile domain-containing protein</fullName>
    </recommendedName>
</protein>
<feature type="transmembrane region" description="Helical" evidence="8">
    <location>
        <begin position="96"/>
        <end position="116"/>
    </location>
</feature>
<evidence type="ECO:0000256" key="6">
    <source>
        <dbReference type="ARBA" id="ARBA00022989"/>
    </source>
</evidence>
<feature type="transmembrane region" description="Helical" evidence="8">
    <location>
        <begin position="177"/>
        <end position="196"/>
    </location>
</feature>
<evidence type="ECO:0000256" key="5">
    <source>
        <dbReference type="ARBA" id="ARBA00022692"/>
    </source>
</evidence>
<dbReference type="Gene3D" id="1.20.1250.20">
    <property type="entry name" value="MFS general substrate transporter like domains"/>
    <property type="match status" value="1"/>
</dbReference>
<feature type="transmembrane region" description="Helical" evidence="8">
    <location>
        <begin position="259"/>
        <end position="284"/>
    </location>
</feature>
<evidence type="ECO:0000256" key="4">
    <source>
        <dbReference type="ARBA" id="ARBA00022597"/>
    </source>
</evidence>
<sequence>MALIMRQGSVKGDQEEKVRVQILAIIIACLSAITYGLLLAWTSPFMVKITNDKTNYNITEDEASWLTYISPIAMVVASTIFSYLSDKIGRKTTLMLTSIPHCISWICTIVSTNIYVFYVSRIFSGIADGCLLVTLPVYIGEIAVPRIRGVWGNLVGVCTFFGVFLINVIGSQCSVNVTAYVCLPLPIVFVVAMCFLPETPYWCIMHGKDERAKDSLRTLRGIQDVDGIFTKLKEEIDQQMKEKGTWRDLVMQPANRRGLIAGVFLRVSQLFGGAGALMTFTQYIFAGLKIDVPSEIPTIVFSGICFTLLIFTGNVIERVGKKKCYIITCFLNAIVQILEAVYFYYESEAPDVDVAGLKWFPIAGMVLYAVFSSFGSLVIPTVMLGELYSTSIKAKAVCVLIITFGLVFSASNFAFYYLNTRVGMYGPFLLFGITNIVSSLLSFNLMPETAGKTLEEIQVSLGK</sequence>
<dbReference type="PROSITE" id="PS50850">
    <property type="entry name" value="MFS"/>
    <property type="match status" value="1"/>
</dbReference>